<dbReference type="InterPro" id="IPR051673">
    <property type="entry name" value="SSDNA_exonuclease_RecJ"/>
</dbReference>
<dbReference type="Gene3D" id="3.90.1640.30">
    <property type="match status" value="1"/>
</dbReference>
<dbReference type="PATRIC" id="fig|304371.9.peg.691"/>
<evidence type="ECO:0000259" key="1">
    <source>
        <dbReference type="Pfam" id="PF01368"/>
    </source>
</evidence>
<dbReference type="Pfam" id="PF02272">
    <property type="entry name" value="DHHA1"/>
    <property type="match status" value="1"/>
</dbReference>
<protein>
    <submittedName>
        <fullName evidence="4">Single-stranded DNA-specific exonuclease RecJ</fullName>
    </submittedName>
</protein>
<dbReference type="Pfam" id="PF21763">
    <property type="entry name" value="DHH_CID"/>
    <property type="match status" value="1"/>
</dbReference>
<dbReference type="EMBL" id="AP011532">
    <property type="protein sequence ID" value="BAI60740.1"/>
    <property type="molecule type" value="Genomic_DNA"/>
</dbReference>
<dbReference type="GO" id="GO:0004527">
    <property type="term" value="F:exonuclease activity"/>
    <property type="evidence" value="ECO:0007669"/>
    <property type="project" value="UniProtKB-KW"/>
</dbReference>
<feature type="domain" description="DHH-CID" evidence="3">
    <location>
        <begin position="196"/>
        <end position="278"/>
    </location>
</feature>
<keyword evidence="5" id="KW-1185">Reference proteome</keyword>
<dbReference type="FunCoup" id="D1YWB8">
    <property type="interactions" value="9"/>
</dbReference>
<dbReference type="Pfam" id="PF01368">
    <property type="entry name" value="DHH"/>
    <property type="match status" value="1"/>
</dbReference>
<feature type="domain" description="DDH" evidence="1">
    <location>
        <begin position="30"/>
        <end position="141"/>
    </location>
</feature>
<dbReference type="InterPro" id="IPR048515">
    <property type="entry name" value="DHH_CID"/>
</dbReference>
<reference evidence="5" key="3">
    <citation type="journal article" date="2011" name="PLoS ONE">
        <title>Genome sequence of a mesophilic hydrogenotrophic methanogen Methanocella paludicola, the first cultivated representative of the order Methanocellales.</title>
        <authorList>
            <person name="Sakai S."/>
            <person name="Takaki Y."/>
            <person name="Shimamura S."/>
            <person name="Sekine M."/>
            <person name="Tajima T."/>
            <person name="Kosugi H."/>
            <person name="Ichikawa N."/>
            <person name="Tasumi E."/>
            <person name="Hiraki A.T."/>
            <person name="Shimizu A."/>
            <person name="Kato Y."/>
            <person name="Nishiko R."/>
            <person name="Mori K."/>
            <person name="Fujita N."/>
            <person name="Imachi H."/>
            <person name="Takai K."/>
        </authorList>
    </citation>
    <scope>NUCLEOTIDE SEQUENCE [LARGE SCALE GENOMIC DNA]</scope>
    <source>
        <strain evidence="5">DSM 17711 / JCM 13418 / NBRC 101707 / SANAE</strain>
    </source>
</reference>
<evidence type="ECO:0000313" key="5">
    <source>
        <dbReference type="Proteomes" id="UP000001882"/>
    </source>
</evidence>
<keyword evidence="4" id="KW-0269">Exonuclease</keyword>
<dbReference type="GO" id="GO:0003676">
    <property type="term" value="F:nucleic acid binding"/>
    <property type="evidence" value="ECO:0007669"/>
    <property type="project" value="InterPro"/>
</dbReference>
<gene>
    <name evidence="4" type="primary">recJ</name>
    <name evidence="4" type="ordered locus">MCP_0668</name>
</gene>
<evidence type="ECO:0000259" key="2">
    <source>
        <dbReference type="Pfam" id="PF02272"/>
    </source>
</evidence>
<name>D1YWB8_METPS</name>
<dbReference type="PANTHER" id="PTHR30255">
    <property type="entry name" value="SINGLE-STRANDED-DNA-SPECIFIC EXONUCLEASE RECJ"/>
    <property type="match status" value="1"/>
</dbReference>
<keyword evidence="4" id="KW-0540">Nuclease</keyword>
<dbReference type="AlphaFoldDB" id="D1YWB8"/>
<organism evidence="4 5">
    <name type="scientific">Methanocella paludicola (strain DSM 17711 / JCM 13418 / NBRC 101707 / SANAE)</name>
    <dbReference type="NCBI Taxonomy" id="304371"/>
    <lineage>
        <taxon>Archaea</taxon>
        <taxon>Methanobacteriati</taxon>
        <taxon>Methanobacteriota</taxon>
        <taxon>Stenosarchaea group</taxon>
        <taxon>Methanomicrobia</taxon>
        <taxon>Methanocellales</taxon>
        <taxon>Methanocellaceae</taxon>
        <taxon>Methanocella</taxon>
    </lineage>
</organism>
<sequence>MSSCNGDTMQRFRKAAELCAERIKKCDEAVVVSHIDADGLTAAGIMCKALDRLGRPHEEKFVKKLDDAALKGIADFSAGKLVIFTDLGSGALASIKALGIDAVVTDHHRPAPVEYEYHMNPHLYGLNGSTEISGAGVSFLLSLCLGDNVDLGSLAIVGAVGDLQDMRTNALVGVNRQILDLATSKGYIAYEKDIKLFGRQTRPVYKLLQYSSDPFIPGLSGCEDACIAFIEGAGIPIKKDNWRRWIDLGQGEKKSLTSRLFQYCMACGMPSHKIQRLVGEVYTLLKEEPGTELRDASEYSTLLNATARYDYADVGLAVCMGDRGEAFHYARDLLESHRHNLVNGLNLVADKGVCRMNNLQYFHAHGEIRETIVGIIAGMSTSLDCVSRDMPIIGMAKSEGGTKVSARGNHDLILRGLNLALALGEAASAVGGVGGGHDIAAGATIPEGKEHEFLETLDAVIGAQLKKSI</sequence>
<evidence type="ECO:0000313" key="4">
    <source>
        <dbReference type="EMBL" id="BAI60740.1"/>
    </source>
</evidence>
<dbReference type="Gene3D" id="3.10.310.30">
    <property type="match status" value="1"/>
</dbReference>
<dbReference type="SUPFAM" id="SSF64182">
    <property type="entry name" value="DHH phosphoesterases"/>
    <property type="match status" value="1"/>
</dbReference>
<dbReference type="InterPro" id="IPR001667">
    <property type="entry name" value="DDH_dom"/>
</dbReference>
<dbReference type="InParanoid" id="D1YWB8"/>
<dbReference type="eggNOG" id="arCOG00427">
    <property type="taxonomic scope" value="Archaea"/>
</dbReference>
<dbReference type="STRING" id="304371.MCP_0668"/>
<dbReference type="PANTHER" id="PTHR30255:SF3">
    <property type="entry name" value="SINGLE-STRANDED-DNA-SPECIFIC EXONUCLEASE RECJ"/>
    <property type="match status" value="1"/>
</dbReference>
<reference evidence="4 5" key="2">
    <citation type="journal article" date="2008" name="Int. J. Syst. Evol. Microbiol.">
        <title>Methanocella paludicola gen. nov., sp. nov., a methane-producing archaeon, the first isolate of the lineage 'Rice Cluster I', and proposal of the new archaeal order Methanocellales ord. nov.</title>
        <authorList>
            <person name="Sakai S."/>
            <person name="Imachi H."/>
            <person name="Hanada S."/>
            <person name="Ohashi A."/>
            <person name="Harada H."/>
            <person name="Kamagata Y."/>
        </authorList>
    </citation>
    <scope>NUCLEOTIDE SEQUENCE [LARGE SCALE GENOMIC DNA]</scope>
    <source>
        <strain evidence="5">DSM 17711 / JCM 13418 / NBRC 101707 / SANAE</strain>
    </source>
</reference>
<dbReference type="InterPro" id="IPR038763">
    <property type="entry name" value="DHH_sf"/>
</dbReference>
<dbReference type="Proteomes" id="UP000001882">
    <property type="component" value="Chromosome"/>
</dbReference>
<accession>D1YWB8</accession>
<reference evidence="4 5" key="1">
    <citation type="journal article" date="2007" name="Appl. Environ. Microbiol.">
        <title>Isolation of key methanogens for global methane emission from rice paddy fields: a novel isolate affiliated with the clone cluster rice cluster I.</title>
        <authorList>
            <person name="Sakai S."/>
            <person name="Imachi H."/>
            <person name="Sekiguchi Y."/>
            <person name="Ohashi A."/>
            <person name="Harada H."/>
            <person name="Kamagata Y."/>
        </authorList>
    </citation>
    <scope>NUCLEOTIDE SEQUENCE [LARGE SCALE GENOMIC DNA]</scope>
    <source>
        <strain evidence="5">DSM 17711 / JCM 13418 / NBRC 101707 / SANAE</strain>
    </source>
</reference>
<proteinExistence type="predicted"/>
<feature type="domain" description="DHHA1" evidence="2">
    <location>
        <begin position="367"/>
        <end position="461"/>
    </location>
</feature>
<dbReference type="KEGG" id="mpd:MCP_0668"/>
<dbReference type="InterPro" id="IPR003156">
    <property type="entry name" value="DHHA1_dom"/>
</dbReference>
<keyword evidence="4" id="KW-0378">Hydrolase</keyword>
<evidence type="ECO:0000259" key="3">
    <source>
        <dbReference type="Pfam" id="PF21763"/>
    </source>
</evidence>